<evidence type="ECO:0000256" key="1">
    <source>
        <dbReference type="ARBA" id="ARBA00023239"/>
    </source>
</evidence>
<sequence>MFEKYIICEAGFRTRRDGRPGGELDVRMPYYRGLFLSMVEAVDLVLDDRPVPREHTTLTVHGTTYTFDELPHVTDDRWEMGERAVLAFETDEPLTPGEHDVAVSIRLRISYMPVPGGGHTRERLLLALGAGDAA</sequence>
<dbReference type="GO" id="GO:0016829">
    <property type="term" value="F:lyase activity"/>
    <property type="evidence" value="ECO:0007669"/>
    <property type="project" value="UniProtKB-KW"/>
</dbReference>
<dbReference type="InterPro" id="IPR045959">
    <property type="entry name" value="CGDB"/>
</dbReference>
<dbReference type="RefSeq" id="WP_322723354.1">
    <property type="nucleotide sequence ID" value="NZ_VJZC01000001.1"/>
</dbReference>
<evidence type="ECO:0000256" key="3">
    <source>
        <dbReference type="ARBA" id="ARBA00046336"/>
    </source>
</evidence>
<dbReference type="EMBL" id="VJZC01000001">
    <property type="protein sequence ID" value="MPY55645.1"/>
    <property type="molecule type" value="Genomic_DNA"/>
</dbReference>
<protein>
    <recommendedName>
        <fullName evidence="4">C-deglycosylation enzyme beta subunit</fullName>
    </recommendedName>
</protein>
<dbReference type="Proteomes" id="UP000400924">
    <property type="component" value="Unassembled WGS sequence"/>
</dbReference>
<evidence type="ECO:0000259" key="5">
    <source>
        <dbReference type="Pfam" id="PF19906"/>
    </source>
</evidence>
<comment type="caution">
    <text evidence="6">The sequence shown here is derived from an EMBL/GenBank/DDBJ whole genome shotgun (WGS) entry which is preliminary data.</text>
</comment>
<dbReference type="Pfam" id="PF19906">
    <property type="entry name" value="CGDB"/>
    <property type="match status" value="1"/>
</dbReference>
<name>A0A5N8XAU3_9ACTN</name>
<proteinExistence type="inferred from homology"/>
<accession>A0A5N8XAU3</accession>
<evidence type="ECO:0000313" key="6">
    <source>
        <dbReference type="EMBL" id="MPY55645.1"/>
    </source>
</evidence>
<keyword evidence="1" id="KW-0456">Lyase</keyword>
<evidence type="ECO:0000256" key="4">
    <source>
        <dbReference type="ARBA" id="ARBA00047208"/>
    </source>
</evidence>
<reference evidence="6 7" key="1">
    <citation type="submission" date="2019-07" db="EMBL/GenBank/DDBJ databases">
        <title>New species of Amycolatopsis and Streptomyces.</title>
        <authorList>
            <person name="Duangmal K."/>
            <person name="Teo W.F.A."/>
            <person name="Lipun K."/>
        </authorList>
    </citation>
    <scope>NUCLEOTIDE SEQUENCE [LARGE SCALE GENOMIC DNA]</scope>
    <source>
        <strain evidence="6 7">NBRC 106415</strain>
    </source>
</reference>
<evidence type="ECO:0000313" key="7">
    <source>
        <dbReference type="Proteomes" id="UP000400924"/>
    </source>
</evidence>
<gene>
    <name evidence="6" type="ORF">FNH08_00105</name>
</gene>
<dbReference type="AlphaFoldDB" id="A0A5N8XAU3"/>
<evidence type="ECO:0000256" key="2">
    <source>
        <dbReference type="ARBA" id="ARBA00023277"/>
    </source>
</evidence>
<organism evidence="6 7">
    <name type="scientific">Streptomyces spongiae</name>
    <dbReference type="NCBI Taxonomy" id="565072"/>
    <lineage>
        <taxon>Bacteria</taxon>
        <taxon>Bacillati</taxon>
        <taxon>Actinomycetota</taxon>
        <taxon>Actinomycetes</taxon>
        <taxon>Kitasatosporales</taxon>
        <taxon>Streptomycetaceae</taxon>
        <taxon>Streptomyces</taxon>
    </lineage>
</organism>
<keyword evidence="7" id="KW-1185">Reference proteome</keyword>
<keyword evidence="2" id="KW-0119">Carbohydrate metabolism</keyword>
<comment type="similarity">
    <text evidence="3">Belongs to the C-glycoside deglycosidase beta subunit family.</text>
</comment>
<feature type="domain" description="C-glycoside deglycosidase beta subunit" evidence="5">
    <location>
        <begin position="2"/>
        <end position="111"/>
    </location>
</feature>